<accession>A0A1Y1ZIQ5</accession>
<feature type="compositionally biased region" description="Pro residues" evidence="1">
    <location>
        <begin position="127"/>
        <end position="137"/>
    </location>
</feature>
<gene>
    <name evidence="3" type="ORF">BCR34DRAFT_602340</name>
</gene>
<reference evidence="3 4" key="1">
    <citation type="submission" date="2016-07" db="EMBL/GenBank/DDBJ databases">
        <title>Pervasive Adenine N6-methylation of Active Genes in Fungi.</title>
        <authorList>
            <consortium name="DOE Joint Genome Institute"/>
            <person name="Mondo S.J."/>
            <person name="Dannebaum R.O."/>
            <person name="Kuo R.C."/>
            <person name="Labutti K."/>
            <person name="Haridas S."/>
            <person name="Kuo A."/>
            <person name="Salamov A."/>
            <person name="Ahrendt S.R."/>
            <person name="Lipzen A."/>
            <person name="Sullivan W."/>
            <person name="Andreopoulos W.B."/>
            <person name="Clum A."/>
            <person name="Lindquist E."/>
            <person name="Daum C."/>
            <person name="Ramamoorthy G.K."/>
            <person name="Gryganskyi A."/>
            <person name="Culley D."/>
            <person name="Magnuson J.K."/>
            <person name="James T.Y."/>
            <person name="O'Malley M.A."/>
            <person name="Stajich J.E."/>
            <person name="Spatafora J.W."/>
            <person name="Visel A."/>
            <person name="Grigoriev I.V."/>
        </authorList>
    </citation>
    <scope>NUCLEOTIDE SEQUENCE [LARGE SCALE GENOMIC DNA]</scope>
    <source>
        <strain evidence="3 4">CBS 115471</strain>
    </source>
</reference>
<organism evidence="3 4">
    <name type="scientific">Clohesyomyces aquaticus</name>
    <dbReference type="NCBI Taxonomy" id="1231657"/>
    <lineage>
        <taxon>Eukaryota</taxon>
        <taxon>Fungi</taxon>
        <taxon>Dikarya</taxon>
        <taxon>Ascomycota</taxon>
        <taxon>Pezizomycotina</taxon>
        <taxon>Dothideomycetes</taxon>
        <taxon>Pleosporomycetidae</taxon>
        <taxon>Pleosporales</taxon>
        <taxon>Lindgomycetaceae</taxon>
        <taxon>Clohesyomyces</taxon>
    </lineage>
</organism>
<proteinExistence type="predicted"/>
<evidence type="ECO:0000256" key="1">
    <source>
        <dbReference type="SAM" id="MobiDB-lite"/>
    </source>
</evidence>
<evidence type="ECO:0000313" key="3">
    <source>
        <dbReference type="EMBL" id="ORY10121.1"/>
    </source>
</evidence>
<feature type="region of interest" description="Disordered" evidence="1">
    <location>
        <begin position="81"/>
        <end position="137"/>
    </location>
</feature>
<sequence>MAVVSRRLITISASILLLFILAASLATSLQARQPPPKLPQIALAQAAKSGQIELKVKGRINGTSINRVDFTVSSTYFPSETLSRASRSSRPTSTVDEGFIGVTPTPQPSTSEVDEGYIGPIETSQTPVPPKPSPPSPQIPIMALTYAGSGGPKHCRGKLIHKLNIARPASAHRNGSCVSLPGMARCGVFYAGKEDNCEAQLFNMPACLNNSRSYVNTVVFMPEERVVGALWQSMWVRCGIDVPEAGPIDPSILGELLVKPGSKPGG</sequence>
<feature type="compositionally biased region" description="Low complexity" evidence="1">
    <location>
        <begin position="81"/>
        <end position="94"/>
    </location>
</feature>
<keyword evidence="4" id="KW-1185">Reference proteome</keyword>
<keyword evidence="2" id="KW-0732">Signal</keyword>
<evidence type="ECO:0000256" key="2">
    <source>
        <dbReference type="SAM" id="SignalP"/>
    </source>
</evidence>
<dbReference type="AlphaFoldDB" id="A0A1Y1ZIQ5"/>
<evidence type="ECO:0000313" key="4">
    <source>
        <dbReference type="Proteomes" id="UP000193144"/>
    </source>
</evidence>
<feature type="signal peptide" evidence="2">
    <location>
        <begin position="1"/>
        <end position="31"/>
    </location>
</feature>
<feature type="chain" id="PRO_5012824514" evidence="2">
    <location>
        <begin position="32"/>
        <end position="266"/>
    </location>
</feature>
<dbReference type="EMBL" id="MCFA01000077">
    <property type="protein sequence ID" value="ORY10121.1"/>
    <property type="molecule type" value="Genomic_DNA"/>
</dbReference>
<dbReference type="OrthoDB" id="3943581at2759"/>
<name>A0A1Y1ZIQ5_9PLEO</name>
<protein>
    <submittedName>
        <fullName evidence="3">Uncharacterized protein</fullName>
    </submittedName>
</protein>
<comment type="caution">
    <text evidence="3">The sequence shown here is derived from an EMBL/GenBank/DDBJ whole genome shotgun (WGS) entry which is preliminary data.</text>
</comment>
<dbReference type="Proteomes" id="UP000193144">
    <property type="component" value="Unassembled WGS sequence"/>
</dbReference>